<dbReference type="PANTHER" id="PTHR30612:SF0">
    <property type="entry name" value="CHLOROPLAST PROTEIN-TRANSPORTING ATPASE"/>
    <property type="match status" value="1"/>
</dbReference>
<dbReference type="Pfam" id="PF02810">
    <property type="entry name" value="SEC-C"/>
    <property type="match status" value="1"/>
</dbReference>
<dbReference type="InterPro" id="IPR001650">
    <property type="entry name" value="Helicase_C-like"/>
</dbReference>
<dbReference type="CDD" id="cd17928">
    <property type="entry name" value="DEXDc_SecA"/>
    <property type="match status" value="1"/>
</dbReference>
<evidence type="ECO:0000256" key="15">
    <source>
        <dbReference type="RuleBase" id="RU003874"/>
    </source>
</evidence>
<keyword evidence="7 14" id="KW-0547">Nucleotide-binding</keyword>
<dbReference type="AlphaFoldDB" id="A0A1G2FX02"/>
<dbReference type="HAMAP" id="MF_01382">
    <property type="entry name" value="SecA"/>
    <property type="match status" value="1"/>
</dbReference>
<dbReference type="Gene3D" id="3.40.50.300">
    <property type="entry name" value="P-loop containing nucleotide triphosphate hydrolases"/>
    <property type="match status" value="3"/>
</dbReference>
<dbReference type="InterPro" id="IPR011116">
    <property type="entry name" value="SecA_Wing/Scaffold"/>
</dbReference>
<comment type="subcellular location">
    <subcellularLocation>
        <location evidence="14">Cell membrane</location>
        <topology evidence="14">Peripheral membrane protein</topology>
        <orientation evidence="14">Cytoplasmic side</orientation>
    </subcellularLocation>
    <subcellularLocation>
        <location evidence="14">Cytoplasm</location>
    </subcellularLocation>
    <text evidence="14">Distribution is 50-50.</text>
</comment>
<dbReference type="SUPFAM" id="SSF81886">
    <property type="entry name" value="Helical scaffold and wing domains of SecA"/>
    <property type="match status" value="1"/>
</dbReference>
<dbReference type="EC" id="7.4.2.8" evidence="14"/>
<keyword evidence="11 14" id="KW-1278">Translocase</keyword>
<name>A0A1G2FX02_9BACT</name>
<keyword evidence="12 14" id="KW-0811">Translocation</keyword>
<evidence type="ECO:0000256" key="1">
    <source>
        <dbReference type="ARBA" id="ARBA00001947"/>
    </source>
</evidence>
<dbReference type="GO" id="GO:0043952">
    <property type="term" value="P:protein transport by the Sec complex"/>
    <property type="evidence" value="ECO:0007669"/>
    <property type="project" value="TreeGrafter"/>
</dbReference>
<dbReference type="Pfam" id="PF07517">
    <property type="entry name" value="SecA_DEAD"/>
    <property type="match status" value="1"/>
</dbReference>
<feature type="domain" description="Helicase ATP-binding" evidence="17">
    <location>
        <begin position="87"/>
        <end position="278"/>
    </location>
</feature>
<feature type="binding site" evidence="14">
    <location>
        <position position="525"/>
    </location>
    <ligand>
        <name>ATP</name>
        <dbReference type="ChEBI" id="CHEBI:30616"/>
    </ligand>
</feature>
<dbReference type="PANTHER" id="PTHR30612">
    <property type="entry name" value="SECA INNER MEMBRANE COMPONENT OF SEC PROTEIN SECRETION SYSTEM"/>
    <property type="match status" value="1"/>
</dbReference>
<dbReference type="InterPro" id="IPR000185">
    <property type="entry name" value="SecA"/>
</dbReference>
<dbReference type="InterPro" id="IPR004027">
    <property type="entry name" value="SEC_C_motif"/>
</dbReference>
<accession>A0A1G2FX02</accession>
<keyword evidence="3 14" id="KW-0813">Transport</keyword>
<dbReference type="NCBIfam" id="TIGR00963">
    <property type="entry name" value="secA"/>
    <property type="match status" value="1"/>
</dbReference>
<feature type="domain" description="Helicase C-terminal" evidence="18">
    <location>
        <begin position="454"/>
        <end position="628"/>
    </location>
</feature>
<protein>
    <recommendedName>
        <fullName evidence="14 15">Protein translocase subunit SecA</fullName>
        <ecNumber evidence="14">7.4.2.8</ecNumber>
    </recommendedName>
</protein>
<evidence type="ECO:0000259" key="17">
    <source>
        <dbReference type="PROSITE" id="PS51192"/>
    </source>
</evidence>
<evidence type="ECO:0000259" key="18">
    <source>
        <dbReference type="PROSITE" id="PS51194"/>
    </source>
</evidence>
<evidence type="ECO:0000256" key="10">
    <source>
        <dbReference type="ARBA" id="ARBA00022927"/>
    </source>
</evidence>
<comment type="catalytic activity">
    <reaction evidence="14">
        <text>ATP + H2O + cellular proteinSide 1 = ADP + phosphate + cellular proteinSide 2.</text>
        <dbReference type="EC" id="7.4.2.8"/>
    </reaction>
</comment>
<dbReference type="InterPro" id="IPR036670">
    <property type="entry name" value="SecA_X-link_sf"/>
</dbReference>
<keyword evidence="8" id="KW-0862">Zinc</keyword>
<dbReference type="SMART" id="SM00958">
    <property type="entry name" value="SecA_PP_bind"/>
    <property type="match status" value="1"/>
</dbReference>
<dbReference type="GO" id="GO:0046872">
    <property type="term" value="F:metal ion binding"/>
    <property type="evidence" value="ECO:0007669"/>
    <property type="project" value="UniProtKB-KW"/>
</dbReference>
<dbReference type="Pfam" id="PF07516">
    <property type="entry name" value="SecA_SW"/>
    <property type="match status" value="1"/>
</dbReference>
<comment type="function">
    <text evidence="14">Part of the Sec protein translocase complex. Interacts with the SecYEG preprotein conducting channel. Has a central role in coupling the hydrolysis of ATP to the transfer of proteins into and across the cell membrane, serving as an ATP-driven molecular motor driving the stepwise translocation of polypeptide chains across the membrane.</text>
</comment>
<dbReference type="SMART" id="SM00957">
    <property type="entry name" value="SecA_DEAD"/>
    <property type="match status" value="1"/>
</dbReference>
<dbReference type="FunFam" id="3.40.50.300:FF:000429">
    <property type="entry name" value="Preprotein translocase subunit SecA"/>
    <property type="match status" value="1"/>
</dbReference>
<dbReference type="GO" id="GO:0031522">
    <property type="term" value="C:cell envelope Sec protein transport complex"/>
    <property type="evidence" value="ECO:0007669"/>
    <property type="project" value="TreeGrafter"/>
</dbReference>
<dbReference type="InterPro" id="IPR044722">
    <property type="entry name" value="SecA_SF2_C"/>
</dbReference>
<dbReference type="InterPro" id="IPR036266">
    <property type="entry name" value="SecA_Wing/Scaffold_sf"/>
</dbReference>
<evidence type="ECO:0000256" key="12">
    <source>
        <dbReference type="ARBA" id="ARBA00023010"/>
    </source>
</evidence>
<evidence type="ECO:0000256" key="9">
    <source>
        <dbReference type="ARBA" id="ARBA00022840"/>
    </source>
</evidence>
<dbReference type="EMBL" id="MHNI01000019">
    <property type="protein sequence ID" value="OGZ42252.1"/>
    <property type="molecule type" value="Genomic_DNA"/>
</dbReference>
<evidence type="ECO:0000256" key="4">
    <source>
        <dbReference type="ARBA" id="ARBA00022475"/>
    </source>
</evidence>
<keyword evidence="4 14" id="KW-1003">Cell membrane</keyword>
<dbReference type="InterPro" id="IPR027417">
    <property type="entry name" value="P-loop_NTPase"/>
</dbReference>
<dbReference type="CDD" id="cd18803">
    <property type="entry name" value="SF2_C_secA"/>
    <property type="match status" value="1"/>
</dbReference>
<evidence type="ECO:0000313" key="21">
    <source>
        <dbReference type="Proteomes" id="UP000176700"/>
    </source>
</evidence>
<dbReference type="GO" id="GO:0005524">
    <property type="term" value="F:ATP binding"/>
    <property type="evidence" value="ECO:0007669"/>
    <property type="project" value="UniProtKB-UniRule"/>
</dbReference>
<dbReference type="PROSITE" id="PS51194">
    <property type="entry name" value="HELICASE_CTER"/>
    <property type="match status" value="1"/>
</dbReference>
<evidence type="ECO:0000256" key="16">
    <source>
        <dbReference type="SAM" id="MobiDB-lite"/>
    </source>
</evidence>
<dbReference type="GO" id="GO:0005829">
    <property type="term" value="C:cytosol"/>
    <property type="evidence" value="ECO:0007669"/>
    <property type="project" value="TreeGrafter"/>
</dbReference>
<evidence type="ECO:0000256" key="13">
    <source>
        <dbReference type="ARBA" id="ARBA00023136"/>
    </source>
</evidence>
<evidence type="ECO:0000256" key="5">
    <source>
        <dbReference type="ARBA" id="ARBA00022490"/>
    </source>
</evidence>
<dbReference type="Gene3D" id="3.90.1440.10">
    <property type="entry name" value="SecA, preprotein cross-linking domain"/>
    <property type="match status" value="1"/>
</dbReference>
<dbReference type="PROSITE" id="PS51196">
    <property type="entry name" value="SECA_MOTOR_DEAD"/>
    <property type="match status" value="1"/>
</dbReference>
<dbReference type="Pfam" id="PF01043">
    <property type="entry name" value="SecA_PP_bind"/>
    <property type="match status" value="1"/>
</dbReference>
<dbReference type="PRINTS" id="PR00906">
    <property type="entry name" value="SECA"/>
</dbReference>
<evidence type="ECO:0000256" key="6">
    <source>
        <dbReference type="ARBA" id="ARBA00022723"/>
    </source>
</evidence>
<keyword evidence="9 14" id="KW-0067">ATP-binding</keyword>
<feature type="binding site" evidence="14">
    <location>
        <position position="85"/>
    </location>
    <ligand>
        <name>ATP</name>
        <dbReference type="ChEBI" id="CHEBI:30616"/>
    </ligand>
</feature>
<keyword evidence="5 14" id="KW-0963">Cytoplasm</keyword>
<dbReference type="PROSITE" id="PS01312">
    <property type="entry name" value="SECA"/>
    <property type="match status" value="1"/>
</dbReference>
<dbReference type="InterPro" id="IPR011130">
    <property type="entry name" value="SecA_preprotein_X-link_dom"/>
</dbReference>
<proteinExistence type="inferred from homology"/>
<evidence type="ECO:0000256" key="2">
    <source>
        <dbReference type="ARBA" id="ARBA00007650"/>
    </source>
</evidence>
<comment type="subunit">
    <text evidence="14">Monomer and homodimer. Part of the essential Sec protein translocation apparatus which comprises SecA, SecYEG and auxiliary proteins SecDF. Other proteins may also be involved.</text>
</comment>
<dbReference type="FunFam" id="3.90.1440.10:FF:000001">
    <property type="entry name" value="Preprotein translocase subunit SecA"/>
    <property type="match status" value="1"/>
</dbReference>
<dbReference type="Proteomes" id="UP000176700">
    <property type="component" value="Unassembled WGS sequence"/>
</dbReference>
<evidence type="ECO:0000256" key="3">
    <source>
        <dbReference type="ARBA" id="ARBA00022448"/>
    </source>
</evidence>
<evidence type="ECO:0000313" key="20">
    <source>
        <dbReference type="EMBL" id="OGZ42252.1"/>
    </source>
</evidence>
<feature type="domain" description="SecA family profile" evidence="19">
    <location>
        <begin position="1"/>
        <end position="612"/>
    </location>
</feature>
<dbReference type="GO" id="GO:0065002">
    <property type="term" value="P:intracellular protein transmembrane transport"/>
    <property type="evidence" value="ECO:0007669"/>
    <property type="project" value="UniProtKB-UniRule"/>
</dbReference>
<dbReference type="SUPFAM" id="SSF52540">
    <property type="entry name" value="P-loop containing nucleoside triphosphate hydrolases"/>
    <property type="match status" value="2"/>
</dbReference>
<sequence length="888" mass="101268">MSLIKNFFGDSGIKGIHKLSSIVKGINALEEGYEQYSDERLKEAVLELKDKSKNGEDLDILLPDMFAFTREAAKRTLHQRHYDVQLMGGIVLHKGNITEMRTGEGKTLSATLAVSLNALLRKGVHVITVNDYLAKRDTVWMGQIYHALGFTVGCIVHDHSYRYDPMYKGEKADSLDEKRDALGSFKVIGEFLRPVSRKEAYEADITYGTNNEFGFDWLRDNLEMRKESIRQKEHYFAIVDEVDSVLIDEARTPLIISAPDTESAELYKVFSKIVPKLKSVQHYDIDEKLKVVTLTEEGIEKVEQLLGVKNIYTEHGVRYVHHLEQALRAMVFYKKDRDYVVKNGEIIIVDEFTGRLMSGRRWSEGLHQAVEANEGVSIQRESRTLASVTFQNYFRMYEKLAGMTGTALTSKEEFQKVYNLDVAVIPTHKPMIRHDFPDSVYQTEKGKWTAVVRKIKELYGLGRPILVGTVSIEKNEKLSFLLKKEGIKHELLNAKNHEREGEIIAQAGRKGSVTIATNMAGRGVDIILGGNPPIPEEAQVVRELGGLFVLGTERHEARRIDNQLRGRSGRQGDSGSTQFFVSLEDDLLRVFASEKLKRLMGTFGIREDEPIESKMVSRSIESAQTKIEGFHFDTRKHLLEYDDVLSRQRTSVYKSRREMLMADETRIKKSVDDMLESFAQKVVDAHIHGVQDNWMREELAEVVMSVTNIEGLREKIVGMDNREEIKNIISETFKNALLKRIEKEQEHFYETARLLYLQIIDYLWHDHLEIMEHTRSSVRLRAYGQHDPLVEYKNEAVRLFRTFHEHLNNLFTQNILKAVDQEFSTHKGPLKRIAPPPPALVSARSGVSVSGQQQTVSNVSGAAGRKKIGRNDPCPCGSGKKYKRCHAP</sequence>
<evidence type="ECO:0000256" key="14">
    <source>
        <dbReference type="HAMAP-Rule" id="MF_01382"/>
    </source>
</evidence>
<dbReference type="InterPro" id="IPR014018">
    <property type="entry name" value="SecA_motor_DEAD"/>
</dbReference>
<keyword evidence="13 14" id="KW-0472">Membrane</keyword>
<evidence type="ECO:0000256" key="11">
    <source>
        <dbReference type="ARBA" id="ARBA00022967"/>
    </source>
</evidence>
<reference evidence="20 21" key="1">
    <citation type="journal article" date="2016" name="Nat. Commun.">
        <title>Thousands of microbial genomes shed light on interconnected biogeochemical processes in an aquifer system.</title>
        <authorList>
            <person name="Anantharaman K."/>
            <person name="Brown C.T."/>
            <person name="Hug L.A."/>
            <person name="Sharon I."/>
            <person name="Castelle C.J."/>
            <person name="Probst A.J."/>
            <person name="Thomas B.C."/>
            <person name="Singh A."/>
            <person name="Wilkins M.J."/>
            <person name="Karaoz U."/>
            <person name="Brodie E.L."/>
            <person name="Williams K.H."/>
            <person name="Hubbard S.S."/>
            <person name="Banfield J.F."/>
        </authorList>
    </citation>
    <scope>NUCLEOTIDE SEQUENCE [LARGE SCALE GENOMIC DNA]</scope>
</reference>
<dbReference type="SUPFAM" id="SSF81767">
    <property type="entry name" value="Pre-protein crosslinking domain of SecA"/>
    <property type="match status" value="1"/>
</dbReference>
<keyword evidence="10 14" id="KW-0653">Protein transport</keyword>
<evidence type="ECO:0000256" key="8">
    <source>
        <dbReference type="ARBA" id="ARBA00022833"/>
    </source>
</evidence>
<comment type="cofactor">
    <cofactor evidence="1">
        <name>Zn(2+)</name>
        <dbReference type="ChEBI" id="CHEBI:29105"/>
    </cofactor>
</comment>
<evidence type="ECO:0000259" key="19">
    <source>
        <dbReference type="PROSITE" id="PS51196"/>
    </source>
</evidence>
<dbReference type="GO" id="GO:0006605">
    <property type="term" value="P:protein targeting"/>
    <property type="evidence" value="ECO:0007669"/>
    <property type="project" value="UniProtKB-UniRule"/>
</dbReference>
<dbReference type="PROSITE" id="PS51192">
    <property type="entry name" value="HELICASE_ATP_BIND_1"/>
    <property type="match status" value="1"/>
</dbReference>
<dbReference type="InterPro" id="IPR020937">
    <property type="entry name" value="SecA_CS"/>
</dbReference>
<dbReference type="GO" id="GO:0017038">
    <property type="term" value="P:protein import"/>
    <property type="evidence" value="ECO:0007669"/>
    <property type="project" value="InterPro"/>
</dbReference>
<keyword evidence="6" id="KW-0479">Metal-binding</keyword>
<comment type="similarity">
    <text evidence="2 14 15">Belongs to the SecA family.</text>
</comment>
<feature type="binding site" evidence="14">
    <location>
        <begin position="103"/>
        <end position="107"/>
    </location>
    <ligand>
        <name>ATP</name>
        <dbReference type="ChEBI" id="CHEBI:30616"/>
    </ligand>
</feature>
<dbReference type="InterPro" id="IPR014001">
    <property type="entry name" value="Helicase_ATP-bd"/>
</dbReference>
<gene>
    <name evidence="14" type="primary">secA</name>
    <name evidence="20" type="ORF">A2W41_00910</name>
</gene>
<evidence type="ECO:0000256" key="7">
    <source>
        <dbReference type="ARBA" id="ARBA00022741"/>
    </source>
</evidence>
<comment type="caution">
    <text evidence="20">The sequence shown here is derived from an EMBL/GenBank/DDBJ whole genome shotgun (WGS) entry which is preliminary data.</text>
</comment>
<dbReference type="Gene3D" id="1.10.3060.10">
    <property type="entry name" value="Helical scaffold and wing domains of SecA"/>
    <property type="match status" value="1"/>
</dbReference>
<dbReference type="NCBIfam" id="NF009538">
    <property type="entry name" value="PRK12904.1"/>
    <property type="match status" value="1"/>
</dbReference>
<dbReference type="InterPro" id="IPR011115">
    <property type="entry name" value="SecA_DEAD"/>
</dbReference>
<organism evidence="20 21">
    <name type="scientific">Candidatus Ryanbacteria bacterium RIFCSPHIGHO2_01_45_13</name>
    <dbReference type="NCBI Taxonomy" id="1802112"/>
    <lineage>
        <taxon>Bacteria</taxon>
        <taxon>Candidatus Ryaniibacteriota</taxon>
    </lineage>
</organism>
<dbReference type="GO" id="GO:0005886">
    <property type="term" value="C:plasma membrane"/>
    <property type="evidence" value="ECO:0007669"/>
    <property type="project" value="UniProtKB-SubCell"/>
</dbReference>
<feature type="compositionally biased region" description="Polar residues" evidence="16">
    <location>
        <begin position="845"/>
        <end position="860"/>
    </location>
</feature>
<dbReference type="GO" id="GO:0008564">
    <property type="term" value="F:protein-exporting ATPase activity"/>
    <property type="evidence" value="ECO:0007669"/>
    <property type="project" value="UniProtKB-EC"/>
</dbReference>
<dbReference type="Pfam" id="PF21090">
    <property type="entry name" value="P-loop_SecA"/>
    <property type="match status" value="2"/>
</dbReference>
<feature type="region of interest" description="Disordered" evidence="16">
    <location>
        <begin position="827"/>
        <end position="873"/>
    </location>
</feature>